<proteinExistence type="inferred from homology"/>
<evidence type="ECO:0000256" key="9">
    <source>
        <dbReference type="RuleBase" id="RU003357"/>
    </source>
</evidence>
<organism evidence="13 14">
    <name type="scientific">Flavobacterium haoranii</name>
    <dbReference type="NCBI Taxonomy" id="683124"/>
    <lineage>
        <taxon>Bacteria</taxon>
        <taxon>Pseudomonadati</taxon>
        <taxon>Bacteroidota</taxon>
        <taxon>Flavobacteriia</taxon>
        <taxon>Flavobacteriales</taxon>
        <taxon>Flavobacteriaceae</taxon>
        <taxon>Flavobacterium</taxon>
    </lineage>
</organism>
<feature type="domain" description="TonB-dependent receptor plug" evidence="12">
    <location>
        <begin position="115"/>
        <end position="237"/>
    </location>
</feature>
<dbReference type="OrthoDB" id="9768177at2"/>
<dbReference type="InterPro" id="IPR012910">
    <property type="entry name" value="Plug_dom"/>
</dbReference>
<keyword evidence="5 9" id="KW-0798">TonB box</keyword>
<gene>
    <name evidence="13" type="ORF">SAMN05444337_1871</name>
</gene>
<dbReference type="Proteomes" id="UP000184232">
    <property type="component" value="Unassembled WGS sequence"/>
</dbReference>
<dbReference type="SUPFAM" id="SSF56935">
    <property type="entry name" value="Porins"/>
    <property type="match status" value="1"/>
</dbReference>
<dbReference type="NCBIfam" id="TIGR04057">
    <property type="entry name" value="SusC_RagA_signa"/>
    <property type="match status" value="1"/>
</dbReference>
<evidence type="ECO:0000256" key="1">
    <source>
        <dbReference type="ARBA" id="ARBA00004571"/>
    </source>
</evidence>
<dbReference type="Gene3D" id="2.40.170.20">
    <property type="entry name" value="TonB-dependent receptor, beta-barrel domain"/>
    <property type="match status" value="1"/>
</dbReference>
<dbReference type="GO" id="GO:0009279">
    <property type="term" value="C:cell outer membrane"/>
    <property type="evidence" value="ECO:0007669"/>
    <property type="project" value="UniProtKB-SubCell"/>
</dbReference>
<feature type="signal peptide" evidence="10">
    <location>
        <begin position="1"/>
        <end position="22"/>
    </location>
</feature>
<dbReference type="InterPro" id="IPR039426">
    <property type="entry name" value="TonB-dep_rcpt-like"/>
</dbReference>
<accession>A0A1M6ITP6</accession>
<dbReference type="Pfam" id="PF00593">
    <property type="entry name" value="TonB_dep_Rec_b-barrel"/>
    <property type="match status" value="1"/>
</dbReference>
<dbReference type="NCBIfam" id="TIGR04056">
    <property type="entry name" value="OMP_RagA_SusC"/>
    <property type="match status" value="1"/>
</dbReference>
<dbReference type="InterPro" id="IPR037066">
    <property type="entry name" value="Plug_dom_sf"/>
</dbReference>
<sequence>MRSKFKWIFTLLVALTMQFSFAQEKTITGVVSDELGPIAGANVVVKGTTRGTTTDFDGNYAISAKQGDVLVVSYVGYANQEVTVGAASSYNVTIKAAQLEEVVVTAALGVKKSEKAVTYAAQSVKGEDLTEARESNIVNSLSGKIAGVQVTSSSGAVGASSRIVLRGASTITGNNQALFVIDGIPYDNTSYGNAGSSGGRDLPNGAASINPDDVESVTVLKGPTAAALYGIRASKGVILITTKSGKNKNGKIEVAFNNNTTFSNPLRLPSYQNSYGQGATSDFFEFVDGAGGGYNDSVDESWGPALDRGLEFVQWDSYKVGGAPLPWRSYKDNVKNFYDTGLSQSNTLTLSRGDEFSNFRMSIGNTSEKGMIPFTDFKKFNVGLNGSMKLGNKLTANVNVNYFNNKSNNLPNVGYTSENPVQQFLWSARNVNFPALRDWRNLPLAAVGTAAEGTPLNWNTVFQNNPYWALETNRSTLDQDRIVGSFGLNFKFDDNWSINGKVSLDQYSQRETLRKEIGTNEYQDGYYADINRRYSEINAETILTWNKDLSESFKLTLNGGLNSLKRVRSNAIGELTGGLELPGLFTLSNVKSGTTPVIDSNYYEQRINSVFGFGQLSFKNYAFLDFTARNDWSSLFSPENNSFFYPSVTASFILSDMLGFSNSTINYAKVRGGWSKVGGVGPLSEYSLNTTYGLSNNNFGTISSVPNTQWNPDIKPESTTGIEVGLDVNAFKNRVRFAATYYSQKGEDLILPTQVSSASTFTNAWLNAATMTNKGIELQLGATVVKNENFSFDVDLNFAKNKNEVVDLGGQDSYVLGGQWGMELQAIPGQAYGAIVGFPYLRNDQGQIVYENGLPVTNNEQLAVLGNITPDWTGGANFTFKYKNFDLSTLIDAKMGGELFSMTYMWGRYAGTLAETTIGRETGVVGNGVMSDGNGGWQPNNVVVDAKTFNQYAYNYSNFTESGIFDASYVKLRQVSLGYSLPKNWLRGTFIQDFKVSVVGRNLALLYSKVPHIDPETGFSSSNGEQGQEFGQLPSARTYGFNINVKF</sequence>
<evidence type="ECO:0000259" key="11">
    <source>
        <dbReference type="Pfam" id="PF00593"/>
    </source>
</evidence>
<feature type="domain" description="TonB-dependent receptor-like beta-barrel" evidence="11">
    <location>
        <begin position="457"/>
        <end position="1002"/>
    </location>
</feature>
<dbReference type="AlphaFoldDB" id="A0A1M6ITP6"/>
<dbReference type="InterPro" id="IPR000531">
    <property type="entry name" value="Beta-barrel_TonB"/>
</dbReference>
<evidence type="ECO:0000313" key="14">
    <source>
        <dbReference type="Proteomes" id="UP000184232"/>
    </source>
</evidence>
<keyword evidence="4 8" id="KW-0812">Transmembrane</keyword>
<reference evidence="14" key="1">
    <citation type="submission" date="2016-11" db="EMBL/GenBank/DDBJ databases">
        <authorList>
            <person name="Varghese N."/>
            <person name="Submissions S."/>
        </authorList>
    </citation>
    <scope>NUCLEOTIDE SEQUENCE [LARGE SCALE GENOMIC DNA]</scope>
    <source>
        <strain evidence="14">DSM 22807</strain>
    </source>
</reference>
<dbReference type="InterPro" id="IPR023997">
    <property type="entry name" value="TonB-dep_OMP_SusC/RagA_CS"/>
</dbReference>
<dbReference type="Gene3D" id="2.170.130.10">
    <property type="entry name" value="TonB-dependent receptor, plug domain"/>
    <property type="match status" value="1"/>
</dbReference>
<dbReference type="PROSITE" id="PS52016">
    <property type="entry name" value="TONB_DEPENDENT_REC_3"/>
    <property type="match status" value="1"/>
</dbReference>
<keyword evidence="3 8" id="KW-1134">Transmembrane beta strand</keyword>
<keyword evidence="7 8" id="KW-0998">Cell outer membrane</keyword>
<evidence type="ECO:0000256" key="6">
    <source>
        <dbReference type="ARBA" id="ARBA00023136"/>
    </source>
</evidence>
<evidence type="ECO:0000313" key="13">
    <source>
        <dbReference type="EMBL" id="SHJ37850.1"/>
    </source>
</evidence>
<evidence type="ECO:0000256" key="10">
    <source>
        <dbReference type="SAM" id="SignalP"/>
    </source>
</evidence>
<evidence type="ECO:0000256" key="5">
    <source>
        <dbReference type="ARBA" id="ARBA00023077"/>
    </source>
</evidence>
<name>A0A1M6ITP6_9FLAO</name>
<dbReference type="STRING" id="683124.SAMN05444337_1871"/>
<dbReference type="RefSeq" id="WP_072784321.1">
    <property type="nucleotide sequence ID" value="NZ_FQZH01000003.1"/>
</dbReference>
<evidence type="ECO:0000256" key="8">
    <source>
        <dbReference type="PROSITE-ProRule" id="PRU01360"/>
    </source>
</evidence>
<protein>
    <submittedName>
        <fullName evidence="13">TonB-linked outer membrane protein, SusC/RagA family</fullName>
    </submittedName>
</protein>
<dbReference type="Pfam" id="PF07715">
    <property type="entry name" value="Plug"/>
    <property type="match status" value="1"/>
</dbReference>
<dbReference type="SUPFAM" id="SSF49464">
    <property type="entry name" value="Carboxypeptidase regulatory domain-like"/>
    <property type="match status" value="1"/>
</dbReference>
<evidence type="ECO:0000256" key="4">
    <source>
        <dbReference type="ARBA" id="ARBA00022692"/>
    </source>
</evidence>
<dbReference type="InterPro" id="IPR036942">
    <property type="entry name" value="Beta-barrel_TonB_sf"/>
</dbReference>
<evidence type="ECO:0000259" key="12">
    <source>
        <dbReference type="Pfam" id="PF07715"/>
    </source>
</evidence>
<dbReference type="Pfam" id="PF13715">
    <property type="entry name" value="CarbopepD_reg_2"/>
    <property type="match status" value="1"/>
</dbReference>
<dbReference type="Gene3D" id="2.60.40.1120">
    <property type="entry name" value="Carboxypeptidase-like, regulatory domain"/>
    <property type="match status" value="1"/>
</dbReference>
<evidence type="ECO:0000256" key="2">
    <source>
        <dbReference type="ARBA" id="ARBA00022448"/>
    </source>
</evidence>
<keyword evidence="2 8" id="KW-0813">Transport</keyword>
<comment type="subcellular location">
    <subcellularLocation>
        <location evidence="1 8">Cell outer membrane</location>
        <topology evidence="1 8">Multi-pass membrane protein</topology>
    </subcellularLocation>
</comment>
<keyword evidence="14" id="KW-1185">Reference proteome</keyword>
<dbReference type="InterPro" id="IPR008969">
    <property type="entry name" value="CarboxyPept-like_regulatory"/>
</dbReference>
<dbReference type="EMBL" id="FQZH01000003">
    <property type="protein sequence ID" value="SHJ37850.1"/>
    <property type="molecule type" value="Genomic_DNA"/>
</dbReference>
<evidence type="ECO:0000256" key="3">
    <source>
        <dbReference type="ARBA" id="ARBA00022452"/>
    </source>
</evidence>
<keyword evidence="6 8" id="KW-0472">Membrane</keyword>
<evidence type="ECO:0000256" key="7">
    <source>
        <dbReference type="ARBA" id="ARBA00023237"/>
    </source>
</evidence>
<dbReference type="InterPro" id="IPR023996">
    <property type="entry name" value="TonB-dep_OMP_SusC/RagA"/>
</dbReference>
<feature type="chain" id="PRO_5013382421" evidence="10">
    <location>
        <begin position="23"/>
        <end position="1047"/>
    </location>
</feature>
<keyword evidence="10" id="KW-0732">Signal</keyword>
<comment type="similarity">
    <text evidence="8 9">Belongs to the TonB-dependent receptor family.</text>
</comment>